<dbReference type="Proteomes" id="UP000506160">
    <property type="component" value="Unassembled WGS sequence"/>
</dbReference>
<dbReference type="RefSeq" id="WP_024496008.1">
    <property type="nucleotide sequence ID" value="NZ_AWGA01000049.1"/>
</dbReference>
<dbReference type="InterPro" id="IPR006321">
    <property type="entry name" value="PilT/PilU"/>
</dbReference>
<dbReference type="Gene3D" id="3.30.450.90">
    <property type="match status" value="1"/>
</dbReference>
<proteinExistence type="inferred from homology"/>
<dbReference type="AlphaFoldDB" id="A0AB94ICU4"/>
<protein>
    <submittedName>
        <fullName evidence="3">PilT/PilU family type 4a pilus ATPase</fullName>
    </submittedName>
</protein>
<evidence type="ECO:0000259" key="2">
    <source>
        <dbReference type="PROSITE" id="PS00662"/>
    </source>
</evidence>
<reference evidence="3 4" key="1">
    <citation type="journal article" date="2014" name="Appl. Environ. Microbiol.">
        <title>Genomic features of a bumble bee symbiont reflect its host environment.</title>
        <authorList>
            <person name="Martinson V.G."/>
            <person name="Magoc T."/>
            <person name="Koch H."/>
            <person name="Salzberg S.L."/>
            <person name="Moran N.A."/>
        </authorList>
    </citation>
    <scope>NUCLEOTIDE SEQUENCE [LARGE SCALE GENOMIC DNA]</scope>
    <source>
        <strain evidence="3 4">Bimp</strain>
    </source>
</reference>
<dbReference type="SUPFAM" id="SSF52540">
    <property type="entry name" value="P-loop containing nucleoside triphosphate hydrolases"/>
    <property type="match status" value="1"/>
</dbReference>
<evidence type="ECO:0000313" key="3">
    <source>
        <dbReference type="EMBL" id="TEA27244.1"/>
    </source>
</evidence>
<comment type="similarity">
    <text evidence="1">Belongs to the GSP E family.</text>
</comment>
<evidence type="ECO:0000256" key="1">
    <source>
        <dbReference type="ARBA" id="ARBA00006611"/>
    </source>
</evidence>
<dbReference type="PROSITE" id="PS00662">
    <property type="entry name" value="T2SP_E"/>
    <property type="match status" value="1"/>
</dbReference>
<dbReference type="PANTHER" id="PTHR30486">
    <property type="entry name" value="TWITCHING MOTILITY PROTEIN PILT"/>
    <property type="match status" value="1"/>
</dbReference>
<dbReference type="Pfam" id="PF00437">
    <property type="entry name" value="T2SSE"/>
    <property type="match status" value="1"/>
</dbReference>
<name>A0AB94ICU4_9GAMM</name>
<dbReference type="InterPro" id="IPR050921">
    <property type="entry name" value="T4SS_GSP_E_ATPase"/>
</dbReference>
<sequence length="320" mass="36139">MESLIALSLTQKASDLYLCSGQTPTIRIDGKLKVLKQIILTHAQLDAYFRLFLSPTQLKKLMSNKQIDIAINDPVYGRYRMHIFYQYHGISAIFRFINATIPTIAQINLPPVVNEIITKSHGLILITGATGSGKSTSLAALIEHINQHQNKHIITLEDPIEYIYQSKQSIIQQREINTHVENFSLALKAVLRQDPDIIVVGELRDDETIQTALTLAETGHLIFASLHTNTAYESLNRIIDIVATERKNFVRAQLAVSLCAVIWQQLVAKPEGRREALYEVLINTPAISHLIREGNFNQIITQMQMGKQYGMQLMNNDELI</sequence>
<dbReference type="PANTHER" id="PTHR30486:SF6">
    <property type="entry name" value="TYPE IV PILUS RETRACTATION ATPASE PILT"/>
    <property type="match status" value="1"/>
</dbReference>
<organism evidence="3 4">
    <name type="scientific">Candidatus Schmidhempelia bombi str. Bimp</name>
    <dbReference type="NCBI Taxonomy" id="1387197"/>
    <lineage>
        <taxon>Bacteria</taxon>
        <taxon>Pseudomonadati</taxon>
        <taxon>Pseudomonadota</taxon>
        <taxon>Gammaproteobacteria</taxon>
        <taxon>Orbales</taxon>
        <taxon>Orbaceae</taxon>
        <taxon>Candidatus Schmidhempelia</taxon>
    </lineage>
</organism>
<dbReference type="CDD" id="cd01131">
    <property type="entry name" value="PilT"/>
    <property type="match status" value="1"/>
</dbReference>
<dbReference type="InterPro" id="IPR001482">
    <property type="entry name" value="T2SS/T4SS_dom"/>
</dbReference>
<evidence type="ECO:0000313" key="4">
    <source>
        <dbReference type="Proteomes" id="UP000506160"/>
    </source>
</evidence>
<accession>A0AB94ICU4</accession>
<feature type="domain" description="Bacterial type II secretion system protein E" evidence="2">
    <location>
        <begin position="191"/>
        <end position="205"/>
    </location>
</feature>
<gene>
    <name evidence="3" type="ORF">O970_04765</name>
</gene>
<dbReference type="NCBIfam" id="TIGR01420">
    <property type="entry name" value="pilT_fam"/>
    <property type="match status" value="1"/>
</dbReference>
<dbReference type="InterPro" id="IPR027417">
    <property type="entry name" value="P-loop_NTPase"/>
</dbReference>
<keyword evidence="4" id="KW-1185">Reference proteome</keyword>
<dbReference type="GO" id="GO:0005524">
    <property type="term" value="F:ATP binding"/>
    <property type="evidence" value="ECO:0007669"/>
    <property type="project" value="InterPro"/>
</dbReference>
<comment type="caution">
    <text evidence="3">The sequence shown here is derived from an EMBL/GenBank/DDBJ whole genome shotgun (WGS) entry which is preliminary data.</text>
</comment>
<dbReference type="Gene3D" id="3.40.50.300">
    <property type="entry name" value="P-loop containing nucleotide triphosphate hydrolases"/>
    <property type="match status" value="1"/>
</dbReference>
<dbReference type="EMBL" id="AWGA01000049">
    <property type="protein sequence ID" value="TEA27244.1"/>
    <property type="molecule type" value="Genomic_DNA"/>
</dbReference>
<dbReference type="GO" id="GO:0016887">
    <property type="term" value="F:ATP hydrolysis activity"/>
    <property type="evidence" value="ECO:0007669"/>
    <property type="project" value="InterPro"/>
</dbReference>